<dbReference type="PANTHER" id="PTHR43105:SF10">
    <property type="entry name" value="NADH-QUINONE OXIDOREDUCTASE SUBUNIT G"/>
    <property type="match status" value="1"/>
</dbReference>
<sequence length="662" mass="71073">MSEERIDERTETTCPRCAVGCSLRYDEGTGRATGIEGARVNREGRLCPKGIAAFEDLDEDRLTAPLVRRDGNLEPVSWEEALDCVTNGIERVRERYGPDAIAFLGAPRCTNEENYLLQKIARSLGTNNVDNRARSCHDATAEAMETRLGSGGTTNSLDDLAEADAFLVVGANPAERQPIAFDRCVRPAVNDGAALLHLDPRANRTTRLATQHLAPHPGRDALTVALLARAILDMGLEDRTFIAERTTGFDQFVRSMDRFDLAADAERAGLDPAAVREAAETFGEAERAAVVTGTGIEADEGATPNALLDLLLVTGNLGKRGTGMNPFRGLVNEQGASDMGARPDCLPGEASVSDVDARARVAAEWGVEPPAEPGEAEPDLVREFGSGVRGAFVLGENPAVNRLDDATSEQLFAALDFLAVQDVAPNETTAFADVVLPASAWAEKEGTVTNLDRQVQALRPAASPPGRARRDLDVLADLGARLTDADFSYDGPAGVFDEMTRMNLLYAGMEYEEVLDGGERWPLPEGENEGQDVLHRERFRTGRQRAPLEPIEAVASGADADDRGPDFEEGLVLLTESRVDEDAGSPAARREEATVQINPVDAVARDIEDGAQVAVESSRGVVELRARRTDAVREGTVFAHASVADPLVGSGRTQVRITELSE</sequence>
<dbReference type="GO" id="GO:0016020">
    <property type="term" value="C:membrane"/>
    <property type="evidence" value="ECO:0007669"/>
    <property type="project" value="TreeGrafter"/>
</dbReference>
<dbReference type="SMART" id="SM00926">
    <property type="entry name" value="Molybdop_Fe4S4"/>
    <property type="match status" value="1"/>
</dbReference>
<dbReference type="STRING" id="1227455.C449_08209"/>
<dbReference type="GO" id="GO:0022904">
    <property type="term" value="P:respiratory electron transport chain"/>
    <property type="evidence" value="ECO:0007669"/>
    <property type="project" value="TreeGrafter"/>
</dbReference>
<keyword evidence="4" id="KW-0411">Iron-sulfur</keyword>
<evidence type="ECO:0000256" key="3">
    <source>
        <dbReference type="ARBA" id="ARBA00023004"/>
    </source>
</evidence>
<protein>
    <submittedName>
        <fullName evidence="6">Formate dehydrogenase alpha subunit</fullName>
    </submittedName>
</protein>
<evidence type="ECO:0000259" key="5">
    <source>
        <dbReference type="PROSITE" id="PS51669"/>
    </source>
</evidence>
<dbReference type="Gene3D" id="3.40.50.740">
    <property type="match status" value="1"/>
</dbReference>
<dbReference type="GO" id="GO:0003954">
    <property type="term" value="F:NADH dehydrogenase activity"/>
    <property type="evidence" value="ECO:0007669"/>
    <property type="project" value="TreeGrafter"/>
</dbReference>
<evidence type="ECO:0000256" key="2">
    <source>
        <dbReference type="ARBA" id="ARBA00022723"/>
    </source>
</evidence>
<dbReference type="InterPro" id="IPR009010">
    <property type="entry name" value="Asp_de-COase-like_dom_sf"/>
</dbReference>
<proteinExistence type="predicted"/>
<dbReference type="Gene3D" id="3.40.228.10">
    <property type="entry name" value="Dimethylsulfoxide Reductase, domain 2"/>
    <property type="match status" value="1"/>
</dbReference>
<dbReference type="RefSeq" id="WP_006077492.1">
    <property type="nucleotide sequence ID" value="NZ_AOMD01000020.1"/>
</dbReference>
<dbReference type="Pfam" id="PF00384">
    <property type="entry name" value="Molybdopterin"/>
    <property type="match status" value="1"/>
</dbReference>
<dbReference type="GO" id="GO:0051539">
    <property type="term" value="F:4 iron, 4 sulfur cluster binding"/>
    <property type="evidence" value="ECO:0007669"/>
    <property type="project" value="UniProtKB-KW"/>
</dbReference>
<organism evidence="6 7">
    <name type="scientific">Halococcus saccharolyticus DSM 5350</name>
    <dbReference type="NCBI Taxonomy" id="1227455"/>
    <lineage>
        <taxon>Archaea</taxon>
        <taxon>Methanobacteriati</taxon>
        <taxon>Methanobacteriota</taxon>
        <taxon>Stenosarchaea group</taxon>
        <taxon>Halobacteria</taxon>
        <taxon>Halobacteriales</taxon>
        <taxon>Halococcaceae</taxon>
        <taxon>Halococcus</taxon>
    </lineage>
</organism>
<accession>M0MKX7</accession>
<dbReference type="InterPro" id="IPR006963">
    <property type="entry name" value="Mopterin_OxRdtase_4Fe-4S_dom"/>
</dbReference>
<evidence type="ECO:0000313" key="6">
    <source>
        <dbReference type="EMBL" id="EMA45080.1"/>
    </source>
</evidence>
<keyword evidence="2" id="KW-0479">Metal-binding</keyword>
<dbReference type="GO" id="GO:0046872">
    <property type="term" value="F:metal ion binding"/>
    <property type="evidence" value="ECO:0007669"/>
    <property type="project" value="UniProtKB-KW"/>
</dbReference>
<dbReference type="Gene3D" id="2.40.40.20">
    <property type="match status" value="1"/>
</dbReference>
<dbReference type="SUPFAM" id="SSF50692">
    <property type="entry name" value="ADC-like"/>
    <property type="match status" value="1"/>
</dbReference>
<dbReference type="GO" id="GO:0043546">
    <property type="term" value="F:molybdopterin cofactor binding"/>
    <property type="evidence" value="ECO:0007669"/>
    <property type="project" value="InterPro"/>
</dbReference>
<dbReference type="AlphaFoldDB" id="M0MKX7"/>
<dbReference type="OrthoDB" id="23466at2157"/>
<dbReference type="Pfam" id="PF04879">
    <property type="entry name" value="Molybdop_Fe4S4"/>
    <property type="match status" value="1"/>
</dbReference>
<dbReference type="PROSITE" id="PS51669">
    <property type="entry name" value="4FE4S_MOW_BIS_MGD"/>
    <property type="match status" value="1"/>
</dbReference>
<dbReference type="Proteomes" id="UP000011669">
    <property type="component" value="Unassembled WGS sequence"/>
</dbReference>
<dbReference type="Pfam" id="PF01568">
    <property type="entry name" value="Molydop_binding"/>
    <property type="match status" value="1"/>
</dbReference>
<name>M0MKX7_9EURY</name>
<dbReference type="PATRIC" id="fig|1227455.4.peg.1681"/>
<comment type="caution">
    <text evidence="6">The sequence shown here is derived from an EMBL/GenBank/DDBJ whole genome shotgun (WGS) entry which is preliminary data.</text>
</comment>
<evidence type="ECO:0000256" key="1">
    <source>
        <dbReference type="ARBA" id="ARBA00022485"/>
    </source>
</evidence>
<keyword evidence="7" id="KW-1185">Reference proteome</keyword>
<dbReference type="InterPro" id="IPR006656">
    <property type="entry name" value="Mopterin_OxRdtase"/>
</dbReference>
<gene>
    <name evidence="6" type="ORF">C449_08209</name>
</gene>
<feature type="domain" description="4Fe-4S Mo/W bis-MGD-type" evidence="5">
    <location>
        <begin position="7"/>
        <end position="61"/>
    </location>
</feature>
<keyword evidence="1" id="KW-0004">4Fe-4S</keyword>
<dbReference type="InParanoid" id="M0MKX7"/>
<dbReference type="CDD" id="cd02775">
    <property type="entry name" value="MopB_CT"/>
    <property type="match status" value="1"/>
</dbReference>
<dbReference type="EMBL" id="AOMD01000020">
    <property type="protein sequence ID" value="EMA45080.1"/>
    <property type="molecule type" value="Genomic_DNA"/>
</dbReference>
<evidence type="ECO:0000313" key="7">
    <source>
        <dbReference type="Proteomes" id="UP000011669"/>
    </source>
</evidence>
<dbReference type="SUPFAM" id="SSF53706">
    <property type="entry name" value="Formate dehydrogenase/DMSO reductase, domains 1-3"/>
    <property type="match status" value="1"/>
</dbReference>
<dbReference type="PANTHER" id="PTHR43105">
    <property type="entry name" value="RESPIRATORY NITRATE REDUCTASE"/>
    <property type="match status" value="1"/>
</dbReference>
<keyword evidence="3" id="KW-0408">Iron</keyword>
<dbReference type="InterPro" id="IPR006657">
    <property type="entry name" value="MoPterin_dinucl-bd_dom"/>
</dbReference>
<evidence type="ECO:0000256" key="4">
    <source>
        <dbReference type="ARBA" id="ARBA00023014"/>
    </source>
</evidence>
<dbReference type="InterPro" id="IPR050123">
    <property type="entry name" value="Prok_molybdopt-oxidoreductase"/>
</dbReference>
<reference evidence="6 7" key="1">
    <citation type="journal article" date="2014" name="PLoS Genet.">
        <title>Phylogenetically driven sequencing of extremely halophilic archaea reveals strategies for static and dynamic osmo-response.</title>
        <authorList>
            <person name="Becker E.A."/>
            <person name="Seitzer P.M."/>
            <person name="Tritt A."/>
            <person name="Larsen D."/>
            <person name="Krusor M."/>
            <person name="Yao A.I."/>
            <person name="Wu D."/>
            <person name="Madern D."/>
            <person name="Eisen J.A."/>
            <person name="Darling A.E."/>
            <person name="Facciotti M.T."/>
        </authorList>
    </citation>
    <scope>NUCLEOTIDE SEQUENCE [LARGE SCALE GENOMIC DNA]</scope>
    <source>
        <strain evidence="6 7">DSM 5350</strain>
    </source>
</reference>
<dbReference type="Gene3D" id="2.20.25.90">
    <property type="entry name" value="ADC-like domains"/>
    <property type="match status" value="1"/>
</dbReference>